<proteinExistence type="predicted"/>
<name>A0A242ZJB4_9BACI</name>
<feature type="compositionally biased region" description="Low complexity" evidence="1">
    <location>
        <begin position="63"/>
        <end position="72"/>
    </location>
</feature>
<sequence length="293" mass="29521">MNKFNKHNHIPFPCAFPLLDQGPTGPQGPQGIQGEPGPEGPTGPQGPQGIQGEPGPEGPTGPQGPQGIQGEPGPEGPTGPQGPQGIQGEPGPEGPTGPQGVQGIQGEPGPEGPTGPQGIQGIQGEPGPEGPTGPQGVQGIQGEPGPEGPEGPTGPTGPTTFASLSNLALQVIPNLGVVTFATNTLSNVLINGTNDTLTIVDSGVYKLEYYLSTDTASIAPISFVISLNGNIESLLNIIIATSGGEISAGAIRTLDSGDTLQLVNLSNNPTTLPSLAASGLRRQNARFLIYKIF</sequence>
<feature type="compositionally biased region" description="Low complexity" evidence="1">
    <location>
        <begin position="81"/>
        <end position="144"/>
    </location>
</feature>
<evidence type="ECO:0000256" key="1">
    <source>
        <dbReference type="SAM" id="MobiDB-lite"/>
    </source>
</evidence>
<dbReference type="AlphaFoldDB" id="A0A242ZJB4"/>
<feature type="compositionally biased region" description="Low complexity" evidence="1">
    <location>
        <begin position="21"/>
        <end position="36"/>
    </location>
</feature>
<evidence type="ECO:0000313" key="3">
    <source>
        <dbReference type="Proteomes" id="UP000194945"/>
    </source>
</evidence>
<dbReference type="Proteomes" id="UP000194945">
    <property type="component" value="Unassembled WGS sequence"/>
</dbReference>
<feature type="compositionally biased region" description="Low complexity" evidence="1">
    <location>
        <begin position="45"/>
        <end position="54"/>
    </location>
</feature>
<dbReference type="EMBL" id="NFDE01000021">
    <property type="protein sequence ID" value="OTX93295.1"/>
    <property type="molecule type" value="Genomic_DNA"/>
</dbReference>
<dbReference type="GO" id="GO:0005615">
    <property type="term" value="C:extracellular space"/>
    <property type="evidence" value="ECO:0007669"/>
    <property type="project" value="TreeGrafter"/>
</dbReference>
<dbReference type="Gene3D" id="2.60.120.40">
    <property type="match status" value="1"/>
</dbReference>
<organism evidence="2 3">
    <name type="scientific">Bacillus wiedmannii</name>
    <dbReference type="NCBI Taxonomy" id="1890302"/>
    <lineage>
        <taxon>Bacteria</taxon>
        <taxon>Bacillati</taxon>
        <taxon>Bacillota</taxon>
        <taxon>Bacilli</taxon>
        <taxon>Bacillales</taxon>
        <taxon>Bacillaceae</taxon>
        <taxon>Bacillus</taxon>
        <taxon>Bacillus cereus group</taxon>
    </lineage>
</organism>
<dbReference type="InterPro" id="IPR050149">
    <property type="entry name" value="Collagen_superfamily"/>
</dbReference>
<dbReference type="InterPro" id="IPR008983">
    <property type="entry name" value="Tumour_necrosis_fac-like_dom"/>
</dbReference>
<dbReference type="GO" id="GO:0030198">
    <property type="term" value="P:extracellular matrix organization"/>
    <property type="evidence" value="ECO:0007669"/>
    <property type="project" value="TreeGrafter"/>
</dbReference>
<reference evidence="2 3" key="1">
    <citation type="submission" date="2016-10" db="EMBL/GenBank/DDBJ databases">
        <title>Comparative genomics of Bacillus thuringiensis reveals a path to pathogens against multiple invertebrate hosts.</title>
        <authorList>
            <person name="Zheng J."/>
            <person name="Gao Q."/>
            <person name="Liu H."/>
            <person name="Peng D."/>
            <person name="Ruan L."/>
            <person name="Sun M."/>
        </authorList>
    </citation>
    <scope>NUCLEOTIDE SEQUENCE [LARGE SCALE GENOMIC DNA]</scope>
    <source>
        <strain evidence="2">BGSC 4BK1</strain>
    </source>
</reference>
<gene>
    <name evidence="2" type="ORF">BK730_06770</name>
</gene>
<accession>A0A242ZJB4</accession>
<protein>
    <recommendedName>
        <fullName evidence="4">Collagen-like protein</fullName>
    </recommendedName>
</protein>
<dbReference type="RefSeq" id="WP_088092379.1">
    <property type="nucleotide sequence ID" value="NZ_NFDE01000021.1"/>
</dbReference>
<dbReference type="InterPro" id="IPR008160">
    <property type="entry name" value="Collagen"/>
</dbReference>
<dbReference type="PANTHER" id="PTHR24023">
    <property type="entry name" value="COLLAGEN ALPHA"/>
    <property type="match status" value="1"/>
</dbReference>
<evidence type="ECO:0008006" key="4">
    <source>
        <dbReference type="Google" id="ProtNLM"/>
    </source>
</evidence>
<dbReference type="Pfam" id="PF01391">
    <property type="entry name" value="Collagen"/>
    <property type="match status" value="2"/>
</dbReference>
<dbReference type="GO" id="GO:0031012">
    <property type="term" value="C:extracellular matrix"/>
    <property type="evidence" value="ECO:0007669"/>
    <property type="project" value="TreeGrafter"/>
</dbReference>
<feature type="region of interest" description="Disordered" evidence="1">
    <location>
        <begin position="15"/>
        <end position="161"/>
    </location>
</feature>
<comment type="caution">
    <text evidence="2">The sequence shown here is derived from an EMBL/GenBank/DDBJ whole genome shotgun (WGS) entry which is preliminary data.</text>
</comment>
<evidence type="ECO:0000313" key="2">
    <source>
        <dbReference type="EMBL" id="OTX93295.1"/>
    </source>
</evidence>
<dbReference type="GO" id="GO:0030020">
    <property type="term" value="F:extracellular matrix structural constituent conferring tensile strength"/>
    <property type="evidence" value="ECO:0007669"/>
    <property type="project" value="TreeGrafter"/>
</dbReference>
<dbReference type="PANTHER" id="PTHR24023:SF1095">
    <property type="entry name" value="EGF-LIKE DOMAIN-CONTAINING PROTEIN"/>
    <property type="match status" value="1"/>
</dbReference>